<dbReference type="RefSeq" id="WP_194452451.1">
    <property type="nucleotide sequence ID" value="NZ_CP063849.1"/>
</dbReference>
<evidence type="ECO:0000313" key="2">
    <source>
        <dbReference type="Proteomes" id="UP000593892"/>
    </source>
</evidence>
<dbReference type="AlphaFoldDB" id="A0A7S7NX41"/>
<name>A0A7S7NX41_PALFE</name>
<organism evidence="1 2">
    <name type="scientific">Paludibaculum fermentans</name>
    <dbReference type="NCBI Taxonomy" id="1473598"/>
    <lineage>
        <taxon>Bacteria</taxon>
        <taxon>Pseudomonadati</taxon>
        <taxon>Acidobacteriota</taxon>
        <taxon>Terriglobia</taxon>
        <taxon>Bryobacterales</taxon>
        <taxon>Bryobacteraceae</taxon>
        <taxon>Paludibaculum</taxon>
    </lineage>
</organism>
<keyword evidence="2" id="KW-1185">Reference proteome</keyword>
<dbReference type="Gene3D" id="3.30.160.250">
    <property type="match status" value="1"/>
</dbReference>
<proteinExistence type="predicted"/>
<accession>A0A7S7NX41</accession>
<dbReference type="EMBL" id="CP063849">
    <property type="protein sequence ID" value="QOY90794.1"/>
    <property type="molecule type" value="Genomic_DNA"/>
</dbReference>
<dbReference type="KEGG" id="pfer:IRI77_12855"/>
<sequence>MSLFRYPAKFTAGSDGRVLVEFVDLARVATDGKDDREAMEEAMDALGSDLSIRLSRREEIPTPSAPKRKQRLVPVPLWLAPKLALYLAMRDQGVSNSELARRLGLHERVIRRMLDPEHATKSEKIQAALAVLGKQLAVEVRDAA</sequence>
<dbReference type="Proteomes" id="UP000593892">
    <property type="component" value="Chromosome"/>
</dbReference>
<dbReference type="SUPFAM" id="SSF143100">
    <property type="entry name" value="TTHA1013/TTHA0281-like"/>
    <property type="match status" value="1"/>
</dbReference>
<evidence type="ECO:0000313" key="1">
    <source>
        <dbReference type="EMBL" id="QOY90794.1"/>
    </source>
</evidence>
<protein>
    <submittedName>
        <fullName evidence="1">Type II toxin-antitoxin system HicB family antitoxin</fullName>
    </submittedName>
</protein>
<dbReference type="InterPro" id="IPR035069">
    <property type="entry name" value="TTHA1013/TTHA0281-like"/>
</dbReference>
<reference evidence="1" key="1">
    <citation type="submission" date="2020-10" db="EMBL/GenBank/DDBJ databases">
        <title>Complete genome sequence of Paludibaculum fermentans P105T, a facultatively anaerobic acidobacterium capable of dissimilatory Fe(III) reduction.</title>
        <authorList>
            <person name="Dedysh S.N."/>
            <person name="Beletsky A.V."/>
            <person name="Kulichevskaya I.S."/>
            <person name="Mardanov A.V."/>
            <person name="Ravin N.V."/>
        </authorList>
    </citation>
    <scope>NUCLEOTIDE SEQUENCE [LARGE SCALE GENOMIC DNA]</scope>
    <source>
        <strain evidence="1">P105</strain>
    </source>
</reference>
<gene>
    <name evidence="1" type="ORF">IRI77_12855</name>
</gene>